<keyword evidence="3" id="KW-0804">Transcription</keyword>
<dbReference type="SUPFAM" id="SSF46785">
    <property type="entry name" value="Winged helix' DNA-binding domain"/>
    <property type="match status" value="1"/>
</dbReference>
<dbReference type="InterPro" id="IPR036390">
    <property type="entry name" value="WH_DNA-bd_sf"/>
</dbReference>
<organism evidence="5 6">
    <name type="scientific">Thalassococcus profundi</name>
    <dbReference type="NCBI Taxonomy" id="2282382"/>
    <lineage>
        <taxon>Bacteria</taxon>
        <taxon>Pseudomonadati</taxon>
        <taxon>Pseudomonadota</taxon>
        <taxon>Alphaproteobacteria</taxon>
        <taxon>Rhodobacterales</taxon>
        <taxon>Roseobacteraceae</taxon>
        <taxon>Thalassococcus</taxon>
    </lineage>
</organism>
<dbReference type="Pfam" id="PF00392">
    <property type="entry name" value="GntR"/>
    <property type="match status" value="1"/>
</dbReference>
<accession>A0A369TH98</accession>
<dbReference type="Proteomes" id="UP000253977">
    <property type="component" value="Unassembled WGS sequence"/>
</dbReference>
<proteinExistence type="predicted"/>
<dbReference type="Pfam" id="PF07702">
    <property type="entry name" value="UTRA"/>
    <property type="match status" value="1"/>
</dbReference>
<dbReference type="GO" id="GO:0003677">
    <property type="term" value="F:DNA binding"/>
    <property type="evidence" value="ECO:0007669"/>
    <property type="project" value="UniProtKB-KW"/>
</dbReference>
<dbReference type="PANTHER" id="PTHR44846">
    <property type="entry name" value="MANNOSYL-D-GLYCERATE TRANSPORT/METABOLISM SYSTEM REPRESSOR MNGR-RELATED"/>
    <property type="match status" value="1"/>
</dbReference>
<comment type="caution">
    <text evidence="5">The sequence shown here is derived from an EMBL/GenBank/DDBJ whole genome shotgun (WGS) entry which is preliminary data.</text>
</comment>
<dbReference type="InterPro" id="IPR000524">
    <property type="entry name" value="Tscrpt_reg_HTH_GntR"/>
</dbReference>
<dbReference type="InterPro" id="IPR050679">
    <property type="entry name" value="Bact_HTH_transcr_reg"/>
</dbReference>
<dbReference type="PANTHER" id="PTHR44846:SF1">
    <property type="entry name" value="MANNOSYL-D-GLYCERATE TRANSPORT_METABOLISM SYSTEM REPRESSOR MNGR-RELATED"/>
    <property type="match status" value="1"/>
</dbReference>
<keyword evidence="2" id="KW-0238">DNA-binding</keyword>
<dbReference type="GO" id="GO:0045892">
    <property type="term" value="P:negative regulation of DNA-templated transcription"/>
    <property type="evidence" value="ECO:0007669"/>
    <property type="project" value="TreeGrafter"/>
</dbReference>
<evidence type="ECO:0000256" key="2">
    <source>
        <dbReference type="ARBA" id="ARBA00023125"/>
    </source>
</evidence>
<dbReference type="SMART" id="SM00345">
    <property type="entry name" value="HTH_GNTR"/>
    <property type="match status" value="1"/>
</dbReference>
<dbReference type="CDD" id="cd07377">
    <property type="entry name" value="WHTH_GntR"/>
    <property type="match status" value="1"/>
</dbReference>
<dbReference type="InterPro" id="IPR028978">
    <property type="entry name" value="Chorismate_lyase_/UTRA_dom_sf"/>
</dbReference>
<dbReference type="InterPro" id="IPR036388">
    <property type="entry name" value="WH-like_DNA-bd_sf"/>
</dbReference>
<dbReference type="PROSITE" id="PS50949">
    <property type="entry name" value="HTH_GNTR"/>
    <property type="match status" value="1"/>
</dbReference>
<keyword evidence="1" id="KW-0805">Transcription regulation</keyword>
<protein>
    <submittedName>
        <fullName evidence="5">GntR family transcriptional regulator</fullName>
    </submittedName>
</protein>
<dbReference type="SMART" id="SM00866">
    <property type="entry name" value="UTRA"/>
    <property type="match status" value="1"/>
</dbReference>
<reference evidence="5 6" key="1">
    <citation type="submission" date="2018-07" db="EMBL/GenBank/DDBJ databases">
        <title>Thalassococcus profundi sp. nov., a marine bacterium isolated from deep seawater of Okinawa Trough.</title>
        <authorList>
            <person name="Yu M."/>
        </authorList>
    </citation>
    <scope>NUCLEOTIDE SEQUENCE [LARGE SCALE GENOMIC DNA]</scope>
    <source>
        <strain evidence="5 6">WRAS1</strain>
    </source>
</reference>
<evidence type="ECO:0000313" key="5">
    <source>
        <dbReference type="EMBL" id="RDD64729.1"/>
    </source>
</evidence>
<dbReference type="InterPro" id="IPR011663">
    <property type="entry name" value="UTRA"/>
</dbReference>
<dbReference type="EMBL" id="QPMK01000018">
    <property type="protein sequence ID" value="RDD64729.1"/>
    <property type="molecule type" value="Genomic_DNA"/>
</dbReference>
<evidence type="ECO:0000259" key="4">
    <source>
        <dbReference type="PROSITE" id="PS50949"/>
    </source>
</evidence>
<dbReference type="GO" id="GO:0003700">
    <property type="term" value="F:DNA-binding transcription factor activity"/>
    <property type="evidence" value="ECO:0007669"/>
    <property type="project" value="InterPro"/>
</dbReference>
<dbReference type="RefSeq" id="WP_114512452.1">
    <property type="nucleotide sequence ID" value="NZ_QPMK01000018.1"/>
</dbReference>
<dbReference type="Gene3D" id="3.40.1410.10">
    <property type="entry name" value="Chorismate lyase-like"/>
    <property type="match status" value="1"/>
</dbReference>
<evidence type="ECO:0000313" key="6">
    <source>
        <dbReference type="Proteomes" id="UP000253977"/>
    </source>
</evidence>
<name>A0A369TH98_9RHOB</name>
<sequence>MIDGFAAGDMRLPAYIRLRDSLSSRIARGEWTPETPIPSEGRLAREFKVSVGTVRKAVDGLVDEGLLERRQGSGTYLRGPSFNATLFRFFAMRESDGSAPSIPSSQLILRSAVKAPQAAAAALGTDEVIKIVRLRSLSDQPVLFEEIYIPTARFEGFETLPEPALGPLLYPLYFEHFGVLVKRATDEVSFGTANETVAQQLRIQPGDPLAIIERTAFDIEDTPIEWRIASGSALGFRYRSEIN</sequence>
<dbReference type="AlphaFoldDB" id="A0A369TH98"/>
<evidence type="ECO:0000256" key="1">
    <source>
        <dbReference type="ARBA" id="ARBA00023015"/>
    </source>
</evidence>
<dbReference type="SUPFAM" id="SSF64288">
    <property type="entry name" value="Chorismate lyase-like"/>
    <property type="match status" value="1"/>
</dbReference>
<evidence type="ECO:0000256" key="3">
    <source>
        <dbReference type="ARBA" id="ARBA00023163"/>
    </source>
</evidence>
<dbReference type="OrthoDB" id="9794015at2"/>
<keyword evidence="6" id="KW-1185">Reference proteome</keyword>
<dbReference type="Gene3D" id="1.10.10.10">
    <property type="entry name" value="Winged helix-like DNA-binding domain superfamily/Winged helix DNA-binding domain"/>
    <property type="match status" value="1"/>
</dbReference>
<feature type="domain" description="HTH gntR-type" evidence="4">
    <location>
        <begin position="12"/>
        <end position="80"/>
    </location>
</feature>
<gene>
    <name evidence="5" type="ORF">DU478_18530</name>
</gene>